<organism evidence="8 9">
    <name type="scientific">Sporobacter termitidis DSM 10068</name>
    <dbReference type="NCBI Taxonomy" id="1123282"/>
    <lineage>
        <taxon>Bacteria</taxon>
        <taxon>Bacillati</taxon>
        <taxon>Bacillota</taxon>
        <taxon>Clostridia</taxon>
        <taxon>Eubacteriales</taxon>
        <taxon>Oscillospiraceae</taxon>
        <taxon>Sporobacter</taxon>
    </lineage>
</organism>
<feature type="domain" description="Gram-positive cocci surface proteins LPxTG" evidence="7">
    <location>
        <begin position="1465"/>
        <end position="1504"/>
    </location>
</feature>
<dbReference type="Pfam" id="PF17802">
    <property type="entry name" value="SpaA"/>
    <property type="match status" value="5"/>
</dbReference>
<dbReference type="InterPro" id="IPR013783">
    <property type="entry name" value="Ig-like_fold"/>
</dbReference>
<dbReference type="SUPFAM" id="SSF49478">
    <property type="entry name" value="Cna protein B-type domain"/>
    <property type="match status" value="4"/>
</dbReference>
<dbReference type="GO" id="GO:0005518">
    <property type="term" value="F:collagen binding"/>
    <property type="evidence" value="ECO:0007669"/>
    <property type="project" value="InterPro"/>
</dbReference>
<dbReference type="PANTHER" id="PTHR36108">
    <property type="entry name" value="COLOSSIN-B-RELATED"/>
    <property type="match status" value="1"/>
</dbReference>
<dbReference type="Pfam" id="PF00746">
    <property type="entry name" value="Gram_pos_anchor"/>
    <property type="match status" value="1"/>
</dbReference>
<protein>
    <submittedName>
        <fullName evidence="8">LPXTG-motif cell wall anchor domain-containing protein</fullName>
    </submittedName>
</protein>
<evidence type="ECO:0000313" key="8">
    <source>
        <dbReference type="EMBL" id="SHI14340.1"/>
    </source>
</evidence>
<evidence type="ECO:0000256" key="1">
    <source>
        <dbReference type="ARBA" id="ARBA00007257"/>
    </source>
</evidence>
<dbReference type="PANTHER" id="PTHR36108:SF13">
    <property type="entry name" value="COLOSSIN-B-RELATED"/>
    <property type="match status" value="1"/>
</dbReference>
<dbReference type="SUPFAM" id="SSF49401">
    <property type="entry name" value="Bacterial adhesins"/>
    <property type="match status" value="4"/>
</dbReference>
<evidence type="ECO:0000313" key="9">
    <source>
        <dbReference type="Proteomes" id="UP000183995"/>
    </source>
</evidence>
<keyword evidence="6" id="KW-1133">Transmembrane helix</keyword>
<evidence type="ECO:0000259" key="7">
    <source>
        <dbReference type="PROSITE" id="PS50847"/>
    </source>
</evidence>
<proteinExistence type="inferred from homology"/>
<accession>A0A1M5YR54</accession>
<feature type="transmembrane region" description="Helical" evidence="6">
    <location>
        <begin position="1474"/>
        <end position="1492"/>
    </location>
</feature>
<dbReference type="STRING" id="1123282.SAMN02745823_02736"/>
<dbReference type="Proteomes" id="UP000183995">
    <property type="component" value="Unassembled WGS sequence"/>
</dbReference>
<evidence type="ECO:0000256" key="3">
    <source>
        <dbReference type="ARBA" id="ARBA00022525"/>
    </source>
</evidence>
<keyword evidence="2" id="KW-0134">Cell wall</keyword>
<dbReference type="EMBL" id="FQXV01000010">
    <property type="protein sequence ID" value="SHI14340.1"/>
    <property type="molecule type" value="Genomic_DNA"/>
</dbReference>
<evidence type="ECO:0000256" key="6">
    <source>
        <dbReference type="SAM" id="Phobius"/>
    </source>
</evidence>
<keyword evidence="9" id="KW-1185">Reference proteome</keyword>
<dbReference type="OrthoDB" id="9804660at2"/>
<dbReference type="InterPro" id="IPR041033">
    <property type="entry name" value="SpaA_PFL_dom_1"/>
</dbReference>
<keyword evidence="5" id="KW-0572">Peptidoglycan-anchor</keyword>
<evidence type="ECO:0000256" key="4">
    <source>
        <dbReference type="ARBA" id="ARBA00022729"/>
    </source>
</evidence>
<keyword evidence="6" id="KW-0472">Membrane</keyword>
<evidence type="ECO:0000256" key="2">
    <source>
        <dbReference type="ARBA" id="ARBA00022512"/>
    </source>
</evidence>
<dbReference type="RefSeq" id="WP_073080012.1">
    <property type="nucleotide sequence ID" value="NZ_FQXV01000010.1"/>
</dbReference>
<comment type="similarity">
    <text evidence="1">Belongs to the serine-aspartate repeat-containing protein (SDr) family.</text>
</comment>
<dbReference type="PROSITE" id="PS50847">
    <property type="entry name" value="GRAM_POS_ANCHORING"/>
    <property type="match status" value="1"/>
</dbReference>
<dbReference type="InterPro" id="IPR008456">
    <property type="entry name" value="Collagen-bd_dom"/>
</dbReference>
<sequence length="1506" mass="156992">MKTTRVRLVKMVVAVIFLLQLLPLNWVAAISPTDLTNSTYLVVHGTDYAPPDRASSLKITQADGVTVIPPSANGEYNDIPAGAKIMLNYAFHLEDGNGTELYDYTGDEYFTAELPQGLDFAAATGTVDAFDSTGNYTYTLAAWSITGHTLTVSLTSGAEDLSGHGGAANDAHLDKWGMVHIEGTFQPLNAGGGTATEVRFGSEVIVINRQPLPMESTLSKDGRYDASDNTITWTVTVTPPAGAPDMAYDGYSLIDEFGPGQTYVADSFAVGGTSISDSALDTSRLSTDRIITYTFPDTDPDITGVQTITYKTSPNDFSAENGSSASSQYSEFINTASLKRGADDAADPVTYPVRLDWIEKNGALAATTSDPTIAQWTVTVAVPGDIGKAISGAAITDSIAPDLELLADTDHPVQIKFGSAAAADVDSGGDAGQYEYSGNTLTYRFPTASQPTAGTTATLTFYTRVKPASRDHYLNSNDAISFNNGASLTWNHSTTSAAPSDTAAIANGIGAGGLLSKSSAGGTTPYAYSVTDPGTIHWTITVNRNKIGIKKAAITDIIPSGQTLLIDAGHAFTVTEKGSSDTSIYRNDGATINPNGGVFAVTPTGFSYEFPDEDPGDGLDDTIKNTYTVDYYTRVVDTVPGTPGDSSGLDTLYKNGDVSFDNGVTLTRTGGGGSIYTSGTKTYSGQMLDKTVATAYDYNTRTVQWQLVVNRNRLPLTDAVVTDTIPSGMTLFIDAGHPFTVTAAGGGATGTLAGANGDTAFTYTLPVSTSDQYTITFWTLMDESTLKTQWSGTRPFTNSASLGADEITISDNATAQVKNPVISKTYHYTSGSDHIDWSAVINPGQVLLTDGVVKDVLDPKLRLDPASVKLYEVSINSSDGTVAGTVGEVSASDYVITLPTADNSNTLSVELPKSTTAAYRLEFTTSILSDDLDLTNTITLSGSAGDPSGGAVSSQIVITDLYSNGGSGSNTLTVHKMDAHGNPLSGATFRLLNINKQPVTSGGSPIIRTTNPSGDAVFDKLPSWTFYVEETEPALGYILPADPISGGSQLNGSATLSISNDPALGSISFAKTSTNGSPLSGGTFTLTGTDYAGNAVAVTATSVAGTVTFTDVPLGTNYAIRETIPPAGYKGSDTVLTASVSYNADKTGVVTNVSPNTLSNEPLPGPATIYGNIEITKTDEDGHRLAGATFALYRQSNGGLVATAVSDSQGLARFSNVPVERYVIRETAAPEGYVLSADTIDVNVTNTATLTFTVTNKADASLSGNIRILKTDDAGNALEGGEFTLYDANGKALKSVVTGPDGRAVFDSVQAGPYTVSETRAPAGYAADTDSAAVTVISGQSSSLTFINRKISADAGSIQIKKVDKDSHPLSGAEFTLYDESGAAIGIAISGEDGLALFEGVAPGRYSVRETAAPDGYELFAEPLPLDIGAGQTLAYTLRNNLLTDEDSGVLGWSGNDTPAPGGTLPQTGGISGTFYFLISGLALLAAGLLTAKPKKHRRKSKTQDV</sequence>
<dbReference type="InterPro" id="IPR019931">
    <property type="entry name" value="LPXTG_anchor"/>
</dbReference>
<evidence type="ECO:0000256" key="5">
    <source>
        <dbReference type="ARBA" id="ARBA00023088"/>
    </source>
</evidence>
<dbReference type="Gene3D" id="2.60.40.10">
    <property type="entry name" value="Immunoglobulins"/>
    <property type="match status" value="5"/>
</dbReference>
<keyword evidence="3" id="KW-0964">Secreted</keyword>
<dbReference type="Pfam" id="PF05737">
    <property type="entry name" value="Collagen_bind"/>
    <property type="match status" value="2"/>
</dbReference>
<gene>
    <name evidence="8" type="ORF">SAMN02745823_02736</name>
</gene>
<keyword evidence="6" id="KW-0812">Transmembrane</keyword>
<dbReference type="Gene3D" id="2.60.40.740">
    <property type="match status" value="5"/>
</dbReference>
<keyword evidence="4" id="KW-0732">Signal</keyword>
<reference evidence="8 9" key="1">
    <citation type="submission" date="2016-11" db="EMBL/GenBank/DDBJ databases">
        <authorList>
            <person name="Jaros S."/>
            <person name="Januszkiewicz K."/>
            <person name="Wedrychowicz H."/>
        </authorList>
    </citation>
    <scope>NUCLEOTIDE SEQUENCE [LARGE SCALE GENOMIC DNA]</scope>
    <source>
        <strain evidence="8 9">DSM 10068</strain>
    </source>
</reference>
<dbReference type="NCBIfam" id="TIGR01167">
    <property type="entry name" value="LPXTG_anchor"/>
    <property type="match status" value="1"/>
</dbReference>
<dbReference type="InterPro" id="IPR008966">
    <property type="entry name" value="Adhesion_dom_sf"/>
</dbReference>
<name>A0A1M5YR54_9FIRM</name>